<gene>
    <name evidence="3" type="ORF">PYX00_000672</name>
</gene>
<dbReference type="EMBL" id="JARGDH010000001">
    <property type="protein sequence ID" value="KAL0279026.1"/>
    <property type="molecule type" value="Genomic_DNA"/>
</dbReference>
<protein>
    <submittedName>
        <fullName evidence="3">Uncharacterized protein</fullName>
    </submittedName>
</protein>
<proteinExistence type="predicted"/>
<organism evidence="3">
    <name type="scientific">Menopon gallinae</name>
    <name type="common">poultry shaft louse</name>
    <dbReference type="NCBI Taxonomy" id="328185"/>
    <lineage>
        <taxon>Eukaryota</taxon>
        <taxon>Metazoa</taxon>
        <taxon>Ecdysozoa</taxon>
        <taxon>Arthropoda</taxon>
        <taxon>Hexapoda</taxon>
        <taxon>Insecta</taxon>
        <taxon>Pterygota</taxon>
        <taxon>Neoptera</taxon>
        <taxon>Paraneoptera</taxon>
        <taxon>Psocodea</taxon>
        <taxon>Troctomorpha</taxon>
        <taxon>Phthiraptera</taxon>
        <taxon>Amblycera</taxon>
        <taxon>Menoponidae</taxon>
        <taxon>Menopon</taxon>
    </lineage>
</organism>
<accession>A0AAW2IBA0</accession>
<dbReference type="AlphaFoldDB" id="A0AAW2IBA0"/>
<feature type="region of interest" description="Disordered" evidence="1">
    <location>
        <begin position="128"/>
        <end position="151"/>
    </location>
</feature>
<keyword evidence="2" id="KW-0732">Signal</keyword>
<reference evidence="3" key="1">
    <citation type="journal article" date="2024" name="Gigascience">
        <title>Chromosome-level genome of the poultry shaft louse Menopon gallinae provides insight into the host-switching and adaptive evolution of parasitic lice.</title>
        <authorList>
            <person name="Xu Y."/>
            <person name="Ma L."/>
            <person name="Liu S."/>
            <person name="Liang Y."/>
            <person name="Liu Q."/>
            <person name="He Z."/>
            <person name="Tian L."/>
            <person name="Duan Y."/>
            <person name="Cai W."/>
            <person name="Li H."/>
            <person name="Song F."/>
        </authorList>
    </citation>
    <scope>NUCLEOTIDE SEQUENCE</scope>
    <source>
        <strain evidence="3">Cailab_2023a</strain>
    </source>
</reference>
<feature type="chain" id="PRO_5043979978" evidence="2">
    <location>
        <begin position="20"/>
        <end position="151"/>
    </location>
</feature>
<evidence type="ECO:0000313" key="3">
    <source>
        <dbReference type="EMBL" id="KAL0279026.1"/>
    </source>
</evidence>
<evidence type="ECO:0000256" key="1">
    <source>
        <dbReference type="SAM" id="MobiDB-lite"/>
    </source>
</evidence>
<sequence length="151" mass="16030">MSFKGIAFLFLLVCYQANALPFFNFGQERSGLFSRKYAYPANGQATYVQYAADPVTGEQVPTHYVTHSRPGGPITALIQNVLNTVGRLVGDVGGAVGNALGGTLQGAGQLGQDIVDFMKPITVNQIVRPHPDPPLRPLPATAPPDLPKITG</sequence>
<name>A0AAW2IBA0_9NEOP</name>
<feature type="signal peptide" evidence="2">
    <location>
        <begin position="1"/>
        <end position="19"/>
    </location>
</feature>
<comment type="caution">
    <text evidence="3">The sequence shown here is derived from an EMBL/GenBank/DDBJ whole genome shotgun (WGS) entry which is preliminary data.</text>
</comment>
<feature type="compositionally biased region" description="Pro residues" evidence="1">
    <location>
        <begin position="132"/>
        <end position="151"/>
    </location>
</feature>
<evidence type="ECO:0000256" key="2">
    <source>
        <dbReference type="SAM" id="SignalP"/>
    </source>
</evidence>